<proteinExistence type="inferred from homology"/>
<sequence length="931" mass="105663">MDCYKVLELLTKFDKANSNVVTDQQLEEILETVYSSIPEDVLKEIAEDKSVISDVNDTSWQYLHLILYTIKTLCRTELAQESPLFTVDQFKSIKTAIEVSACIGIIPSLLPQVKTHANSIRSRTFKLKLDDENITEKYKRISYTTSALLDCYNEIILQAPILSQLDCLLAALLQLSHAPLSKPTEGNSTGSDSSSGFVMTKELYVKLKEEQTSFLLKLRKLIDNCPQTLLIKELMVILGVKNNPKWLQISIKRYLTDRIMQDNGVATLILAICDEISDLGKCWEKLDVAARLVVMSHGSNEEEYFKSICSQIINLLNSRDNRQGAIVAKCCIKALYDHKQEIFMEKIFRRIAEPFYLESINKPNASGILRTEDEVSQCVENLCKLFLTTDAEFKCISNEVLADVTLPLFYLYVVSHQSIYALREKVRKLILKVLELQTVRENTFAIILNHKEPDQQKKLNFQFGSKGGLQITSEPSNIGHEQIADCLFDLVKDKQQSFDLFTYLLKVLPQLSDMAQKVQEGTFLEIDEDGQNKLEIIEKQVIAVKLLTLLSDTSLVQKAQIKNPDPLLDFIKFLFRQLNSNNDTTHYELDVSMLYMGLMLVKIILTDGNVGQTWETYQNFIKSIKEQVDFKRMPQQVASLFEEIETIIKKKGNVYASYCDLSVENKNVSEFDKAIVDLTDPLLPVRAHGIIALTKLIERRHPDATMKKDFLLCVFQENLSHDDSFIYLAAINGICAMSSMFPDKVIEILVHEFIGMTQQTGNRDVAPETRAKLGEILVKTTRALGEMTPKYKSLLVNGFLCGTRDPDPLVRASSLSCLGEFCKIMGFRLGNLIIEILYCIECIIKTDKDDGCRRAGVLVATLLLRGLGKDALTELGENLVPLYRAMKHLRDNDKDPVLQLHAQLALEEFNDIVQQFLFSPLKVEKKIFLLP</sequence>
<dbReference type="Pfam" id="PF10363">
    <property type="entry name" value="RTP1_C1"/>
    <property type="match status" value="1"/>
</dbReference>
<dbReference type="InParanoid" id="A0A7M7IZ62"/>
<protein>
    <recommendedName>
        <fullName evidence="9">Transport and Golgi organization protein 6 homolog</fullName>
    </recommendedName>
</protein>
<dbReference type="SMR" id="A0A7M7IZ62"/>
<dbReference type="InterPro" id="IPR057347">
    <property type="entry name" value="TANGO6_N"/>
</dbReference>
<dbReference type="InterPro" id="IPR057407">
    <property type="entry name" value="HEAT_TANGO6"/>
</dbReference>
<dbReference type="OrthoDB" id="39591at2759"/>
<evidence type="ECO:0000259" key="3">
    <source>
        <dbReference type="Pfam" id="PF10304"/>
    </source>
</evidence>
<dbReference type="InterPro" id="IPR019451">
    <property type="entry name" value="Rtp1_C1"/>
</dbReference>
<dbReference type="PANTHER" id="PTHR20959">
    <property type="entry name" value="TRANSPORT AND GOLGI ORGANIZATION PROTEIN 6 FAMILY MEMBER"/>
    <property type="match status" value="1"/>
</dbReference>
<accession>A0A7M7IZ62</accession>
<feature type="domain" description="RNA polymerase II assembly factor Rtp1 C-terminal" evidence="4">
    <location>
        <begin position="671"/>
        <end position="787"/>
    </location>
</feature>
<dbReference type="PANTHER" id="PTHR20959:SF1">
    <property type="entry name" value="TRANSPORT AND GOLGI ORGANIZATION PROTEIN 6 HOMOLOG"/>
    <property type="match status" value="1"/>
</dbReference>
<comment type="similarity">
    <text evidence="1">Belongs to the Tango6 family.</text>
</comment>
<evidence type="ECO:0000313" key="7">
    <source>
        <dbReference type="EnsemblMetazoa" id="XP_016837366"/>
    </source>
</evidence>
<dbReference type="CTD" id="79613"/>
<organism evidence="7 8">
    <name type="scientific">Nasonia vitripennis</name>
    <name type="common">Parasitic wasp</name>
    <dbReference type="NCBI Taxonomy" id="7425"/>
    <lineage>
        <taxon>Eukaryota</taxon>
        <taxon>Metazoa</taxon>
        <taxon>Ecdysozoa</taxon>
        <taxon>Arthropoda</taxon>
        <taxon>Hexapoda</taxon>
        <taxon>Insecta</taxon>
        <taxon>Pterygota</taxon>
        <taxon>Neoptera</taxon>
        <taxon>Endopterygota</taxon>
        <taxon>Hymenoptera</taxon>
        <taxon>Apocrita</taxon>
        <taxon>Proctotrupomorpha</taxon>
        <taxon>Chalcidoidea</taxon>
        <taxon>Pteromalidae</taxon>
        <taxon>Pteromalinae</taxon>
        <taxon>Nasonia</taxon>
    </lineage>
</organism>
<dbReference type="GeneID" id="107980673"/>
<dbReference type="EnsemblMetazoa" id="XM_016981877">
    <property type="protein sequence ID" value="XP_016837366"/>
    <property type="gene ID" value="LOC107980673"/>
</dbReference>
<dbReference type="Proteomes" id="UP000002358">
    <property type="component" value="Chromosome 2"/>
</dbReference>
<dbReference type="Pfam" id="PF25267">
    <property type="entry name" value="TANGO6_N"/>
    <property type="match status" value="1"/>
</dbReference>
<dbReference type="SUPFAM" id="SSF48371">
    <property type="entry name" value="ARM repeat"/>
    <property type="match status" value="1"/>
</dbReference>
<evidence type="ECO:0000256" key="1">
    <source>
        <dbReference type="ARBA" id="ARBA00005724"/>
    </source>
</evidence>
<dbReference type="RefSeq" id="XP_016837366.2">
    <property type="nucleotide sequence ID" value="XM_016981877.3"/>
</dbReference>
<name>A0A7M7IZ62_NASVI</name>
<dbReference type="Pfam" id="PF23565">
    <property type="entry name" value="ARM_TANGO6"/>
    <property type="match status" value="1"/>
</dbReference>
<dbReference type="Pfam" id="PF10304">
    <property type="entry name" value="RTP1_C2"/>
    <property type="match status" value="1"/>
</dbReference>
<feature type="domain" description="RNA polymerase II assembly factor Rtp1 C-terminal" evidence="3">
    <location>
        <begin position="878"/>
        <end position="908"/>
    </location>
</feature>
<evidence type="ECO:0000259" key="4">
    <source>
        <dbReference type="Pfam" id="PF10363"/>
    </source>
</evidence>
<evidence type="ECO:0000313" key="8">
    <source>
        <dbReference type="Proteomes" id="UP000002358"/>
    </source>
</evidence>
<dbReference type="InterPro" id="IPR011989">
    <property type="entry name" value="ARM-like"/>
</dbReference>
<evidence type="ECO:0000256" key="2">
    <source>
        <dbReference type="ARBA" id="ARBA00022737"/>
    </source>
</evidence>
<keyword evidence="2" id="KW-0677">Repeat</keyword>
<feature type="domain" description="TANGO6 HEAT repeat" evidence="5">
    <location>
        <begin position="259"/>
        <end position="509"/>
    </location>
</feature>
<feature type="domain" description="TANGO6 N-terminal" evidence="6">
    <location>
        <begin position="86"/>
        <end position="240"/>
    </location>
</feature>
<dbReference type="InterPro" id="IPR016024">
    <property type="entry name" value="ARM-type_fold"/>
</dbReference>
<dbReference type="GO" id="GO:0009306">
    <property type="term" value="P:protein secretion"/>
    <property type="evidence" value="ECO:0007669"/>
    <property type="project" value="TreeGrafter"/>
</dbReference>
<dbReference type="AlphaFoldDB" id="A0A7M7IZ62"/>
<keyword evidence="8" id="KW-1185">Reference proteome</keyword>
<dbReference type="Gene3D" id="1.25.10.10">
    <property type="entry name" value="Leucine-rich Repeat Variant"/>
    <property type="match status" value="1"/>
</dbReference>
<dbReference type="InterPro" id="IPR019414">
    <property type="entry name" value="Rtp1_C2"/>
</dbReference>
<dbReference type="InterPro" id="IPR000357">
    <property type="entry name" value="HEAT"/>
</dbReference>
<reference evidence="7" key="1">
    <citation type="submission" date="2021-01" db="UniProtKB">
        <authorList>
            <consortium name="EnsemblMetazoa"/>
        </authorList>
    </citation>
    <scope>IDENTIFICATION</scope>
</reference>
<dbReference type="InterPro" id="IPR039600">
    <property type="entry name" value="TANGO6/Rtp1"/>
</dbReference>
<evidence type="ECO:0000259" key="5">
    <source>
        <dbReference type="Pfam" id="PF23565"/>
    </source>
</evidence>
<evidence type="ECO:0000259" key="6">
    <source>
        <dbReference type="Pfam" id="PF25267"/>
    </source>
</evidence>
<dbReference type="Pfam" id="PF02985">
    <property type="entry name" value="HEAT"/>
    <property type="match status" value="1"/>
</dbReference>
<dbReference type="KEGG" id="nvi:107980673"/>
<evidence type="ECO:0008006" key="9">
    <source>
        <dbReference type="Google" id="ProtNLM"/>
    </source>
</evidence>